<dbReference type="PANTHER" id="PTHR30472">
    <property type="entry name" value="FERRIC ENTEROBACTIN TRANSPORT SYSTEM PERMEASE PROTEIN"/>
    <property type="match status" value="1"/>
</dbReference>
<dbReference type="EMBL" id="AKRT01000244">
    <property type="protein sequence ID" value="EIR20367.1"/>
    <property type="molecule type" value="Genomic_DNA"/>
</dbReference>
<evidence type="ECO:0000256" key="2">
    <source>
        <dbReference type="ARBA" id="ARBA00007935"/>
    </source>
</evidence>
<sequence>MVAIALATAAVLVVGPVAFIALSAPQITQHLVKANGISLLCTALMGAFLLLASDIITLLLPTSSRLPVGVITAAVGGIYLMSLLYAKVRKTK</sequence>
<dbReference type="Pfam" id="PF01032">
    <property type="entry name" value="FecCD"/>
    <property type="match status" value="1"/>
</dbReference>
<evidence type="ECO:0000256" key="3">
    <source>
        <dbReference type="ARBA" id="ARBA00022448"/>
    </source>
</evidence>
<feature type="transmembrane region" description="Helical" evidence="8">
    <location>
        <begin position="66"/>
        <end position="86"/>
    </location>
</feature>
<protein>
    <submittedName>
        <fullName evidence="9">FecCD transport family protein</fullName>
    </submittedName>
</protein>
<dbReference type="GO" id="GO:0005886">
    <property type="term" value="C:plasma membrane"/>
    <property type="evidence" value="ECO:0007669"/>
    <property type="project" value="UniProtKB-SubCell"/>
</dbReference>
<dbReference type="AlphaFoldDB" id="A0AB72ZL30"/>
<dbReference type="SUPFAM" id="SSF81345">
    <property type="entry name" value="ABC transporter involved in vitamin B12 uptake, BtuC"/>
    <property type="match status" value="1"/>
</dbReference>
<evidence type="ECO:0000256" key="1">
    <source>
        <dbReference type="ARBA" id="ARBA00004651"/>
    </source>
</evidence>
<feature type="transmembrane region" description="Helical" evidence="8">
    <location>
        <begin position="6"/>
        <end position="25"/>
    </location>
</feature>
<dbReference type="InterPro" id="IPR037294">
    <property type="entry name" value="ABC_BtuC-like"/>
</dbReference>
<dbReference type="Gene3D" id="1.10.3470.10">
    <property type="entry name" value="ABC transporter involved in vitamin B12 uptake, BtuC"/>
    <property type="match status" value="1"/>
</dbReference>
<gene>
    <name evidence="9" type="ORF">YPPY08_1835</name>
</gene>
<keyword evidence="5 8" id="KW-0812">Transmembrane</keyword>
<name>A0AB72ZL30_YERPE</name>
<feature type="transmembrane region" description="Helical" evidence="8">
    <location>
        <begin position="37"/>
        <end position="60"/>
    </location>
</feature>
<reference evidence="9 10" key="1">
    <citation type="submission" date="2012-05" db="EMBL/GenBank/DDBJ databases">
        <title>Genome sequence of Yersinia Pestis PY-08.</title>
        <authorList>
            <person name="Santana-Cruz I."/>
            <person name="Sengamalay N."/>
            <person name="McCracken C."/>
            <person name="Daugherty S.C."/>
            <person name="Maroo A."/>
            <person name="Vara P.G."/>
            <person name="Tallon L.J."/>
            <person name="Sadzewicz L."/>
            <person name="Vinetz J.M."/>
            <person name="Cespedes Zambrano M.J."/>
            <person name="Fraser-Liggett C.M."/>
            <person name="Tettelin H."/>
        </authorList>
    </citation>
    <scope>NUCLEOTIDE SEQUENCE [LARGE SCALE GENOMIC DNA]</scope>
    <source>
        <strain evidence="9 10">PY-08</strain>
    </source>
</reference>
<comment type="caution">
    <text evidence="9">The sequence shown here is derived from an EMBL/GenBank/DDBJ whole genome shotgun (WGS) entry which is preliminary data.</text>
</comment>
<dbReference type="GO" id="GO:0022857">
    <property type="term" value="F:transmembrane transporter activity"/>
    <property type="evidence" value="ECO:0007669"/>
    <property type="project" value="InterPro"/>
</dbReference>
<keyword evidence="6 8" id="KW-1133">Transmembrane helix</keyword>
<keyword evidence="4" id="KW-1003">Cell membrane</keyword>
<evidence type="ECO:0000256" key="5">
    <source>
        <dbReference type="ARBA" id="ARBA00022692"/>
    </source>
</evidence>
<accession>A0AB72ZL30</accession>
<evidence type="ECO:0000256" key="6">
    <source>
        <dbReference type="ARBA" id="ARBA00022989"/>
    </source>
</evidence>
<dbReference type="PANTHER" id="PTHR30472:SF24">
    <property type="entry name" value="FERRIC ENTEROBACTIN TRANSPORT SYSTEM PERMEASE PROTEIN FEPG"/>
    <property type="match status" value="1"/>
</dbReference>
<organism evidence="9 10">
    <name type="scientific">Yersinia pestis PY-08</name>
    <dbReference type="NCBI Taxonomy" id="992134"/>
    <lineage>
        <taxon>Bacteria</taxon>
        <taxon>Pseudomonadati</taxon>
        <taxon>Pseudomonadota</taxon>
        <taxon>Gammaproteobacteria</taxon>
        <taxon>Enterobacterales</taxon>
        <taxon>Yersiniaceae</taxon>
        <taxon>Yersinia</taxon>
    </lineage>
</organism>
<dbReference type="GO" id="GO:0033214">
    <property type="term" value="P:siderophore-iron import into cell"/>
    <property type="evidence" value="ECO:0007669"/>
    <property type="project" value="TreeGrafter"/>
</dbReference>
<keyword evidence="7 8" id="KW-0472">Membrane</keyword>
<evidence type="ECO:0000313" key="9">
    <source>
        <dbReference type="EMBL" id="EIR20367.1"/>
    </source>
</evidence>
<comment type="similarity">
    <text evidence="2">Belongs to the binding-protein-dependent transport system permease family. FecCD subfamily.</text>
</comment>
<keyword evidence="3" id="KW-0813">Transport</keyword>
<evidence type="ECO:0000256" key="7">
    <source>
        <dbReference type="ARBA" id="ARBA00023136"/>
    </source>
</evidence>
<dbReference type="InterPro" id="IPR000522">
    <property type="entry name" value="ABC_transptr_permease_BtuC"/>
</dbReference>
<evidence type="ECO:0000313" key="10">
    <source>
        <dbReference type="Proteomes" id="UP000003231"/>
    </source>
</evidence>
<proteinExistence type="inferred from homology"/>
<comment type="subcellular location">
    <subcellularLocation>
        <location evidence="1">Cell membrane</location>
        <topology evidence="1">Multi-pass membrane protein</topology>
    </subcellularLocation>
</comment>
<evidence type="ECO:0000256" key="4">
    <source>
        <dbReference type="ARBA" id="ARBA00022475"/>
    </source>
</evidence>
<dbReference type="Proteomes" id="UP000003231">
    <property type="component" value="Unassembled WGS sequence"/>
</dbReference>
<evidence type="ECO:0000256" key="8">
    <source>
        <dbReference type="SAM" id="Phobius"/>
    </source>
</evidence>